<sequence length="45" mass="4988">MKGLPVSAYRQYMGSESVKSTTPNDWSLCVTLRTTCPSHPSVNWA</sequence>
<organism evidence="1">
    <name type="scientific">Anguilla anguilla</name>
    <name type="common">European freshwater eel</name>
    <name type="synonym">Muraena anguilla</name>
    <dbReference type="NCBI Taxonomy" id="7936"/>
    <lineage>
        <taxon>Eukaryota</taxon>
        <taxon>Metazoa</taxon>
        <taxon>Chordata</taxon>
        <taxon>Craniata</taxon>
        <taxon>Vertebrata</taxon>
        <taxon>Euteleostomi</taxon>
        <taxon>Actinopterygii</taxon>
        <taxon>Neopterygii</taxon>
        <taxon>Teleostei</taxon>
        <taxon>Anguilliformes</taxon>
        <taxon>Anguillidae</taxon>
        <taxon>Anguilla</taxon>
    </lineage>
</organism>
<protein>
    <submittedName>
        <fullName evidence="1">Uncharacterized protein</fullName>
    </submittedName>
</protein>
<reference evidence="1" key="1">
    <citation type="submission" date="2014-11" db="EMBL/GenBank/DDBJ databases">
        <authorList>
            <person name="Amaro Gonzalez C."/>
        </authorList>
    </citation>
    <scope>NUCLEOTIDE SEQUENCE</scope>
</reference>
<name>A0A0E9RWU7_ANGAN</name>
<reference evidence="1" key="2">
    <citation type="journal article" date="2015" name="Fish Shellfish Immunol.">
        <title>Early steps in the European eel (Anguilla anguilla)-Vibrio vulnificus interaction in the gills: Role of the RtxA13 toxin.</title>
        <authorList>
            <person name="Callol A."/>
            <person name="Pajuelo D."/>
            <person name="Ebbesson L."/>
            <person name="Teles M."/>
            <person name="MacKenzie S."/>
            <person name="Amaro C."/>
        </authorList>
    </citation>
    <scope>NUCLEOTIDE SEQUENCE</scope>
</reference>
<accession>A0A0E9RWU7</accession>
<evidence type="ECO:0000313" key="1">
    <source>
        <dbReference type="EMBL" id="JAH33621.1"/>
    </source>
</evidence>
<dbReference type="EMBL" id="GBXM01074956">
    <property type="protein sequence ID" value="JAH33621.1"/>
    <property type="molecule type" value="Transcribed_RNA"/>
</dbReference>
<proteinExistence type="predicted"/>
<dbReference type="AlphaFoldDB" id="A0A0E9RWU7"/>